<name>A0A9Q5SU61_9BACT</name>
<organism evidence="3 4">
    <name type="scientific">Parabacteroides johnsonii</name>
    <dbReference type="NCBI Taxonomy" id="387661"/>
    <lineage>
        <taxon>Bacteria</taxon>
        <taxon>Pseudomonadati</taxon>
        <taxon>Bacteroidota</taxon>
        <taxon>Bacteroidia</taxon>
        <taxon>Bacteroidales</taxon>
        <taxon>Tannerellaceae</taxon>
        <taxon>Parabacteroides</taxon>
    </lineage>
</organism>
<proteinExistence type="predicted"/>
<dbReference type="RefSeq" id="WP_021863223.1">
    <property type="nucleotide sequence ID" value="NZ_CAJLBM010000002.1"/>
</dbReference>
<feature type="transmembrane region" description="Helical" evidence="1">
    <location>
        <begin position="52"/>
        <end position="71"/>
    </location>
</feature>
<dbReference type="EMBL" id="NFIJ01000002">
    <property type="protein sequence ID" value="OUO06836.1"/>
    <property type="molecule type" value="Genomic_DNA"/>
</dbReference>
<reference evidence="4" key="1">
    <citation type="submission" date="2017-04" db="EMBL/GenBank/DDBJ databases">
        <title>Function of individual gut microbiota members based on whole genome sequencing of pure cultures obtained from chicken caecum.</title>
        <authorList>
            <person name="Medvecky M."/>
            <person name="Cejkova D."/>
            <person name="Polansky O."/>
            <person name="Karasova D."/>
            <person name="Kubasova T."/>
            <person name="Cizek A."/>
            <person name="Rychlik I."/>
        </authorList>
    </citation>
    <scope>NUCLEOTIDE SEQUENCE [LARGE SCALE GENOMIC DNA]</scope>
    <source>
        <strain evidence="4">An42</strain>
    </source>
</reference>
<dbReference type="InterPro" id="IPR024311">
    <property type="entry name" value="Lipocalin-like"/>
</dbReference>
<comment type="caution">
    <text evidence="3">The sequence shown here is derived from an EMBL/GenBank/DDBJ whole genome shotgun (WGS) entry which is preliminary data.</text>
</comment>
<feature type="transmembrane region" description="Helical" evidence="1">
    <location>
        <begin position="121"/>
        <end position="144"/>
    </location>
</feature>
<keyword evidence="1" id="KW-1133">Transmembrane helix</keyword>
<keyword evidence="1" id="KW-0472">Membrane</keyword>
<accession>A0A9Q5SU61</accession>
<protein>
    <recommendedName>
        <fullName evidence="2">Lipocalin-like domain-containing protein</fullName>
    </recommendedName>
</protein>
<feature type="transmembrane region" description="Helical" evidence="1">
    <location>
        <begin position="156"/>
        <end position="175"/>
    </location>
</feature>
<sequence length="305" mass="34361">MKNTIKKESRTLLLSCTVLAGIMTLWCIYSIIQGALSFIANPINGNVFESDELFWVLFIFGFPLSFILFNMTSYSVFNISSRGVEEDAMSGCLYTIIINIFIMPLFTTALIYYALWLLLEIALFLIPYIGALLLAGGVYLFYLACNRLAASNKMKLFYACLISGVILYGTAGYFLNEMAAPSPSPKAPNSETPKQQTFEKSSLVGTWKLISQKKAGVSQPVKNYTLTFEKNDNCDNCGLFETFNGVKDRTTYTLLNKSIIMRLSLTDDTHDNEYRIVQIDKKRLVLTFVYLPDETTAGELIFEKK</sequence>
<evidence type="ECO:0000313" key="3">
    <source>
        <dbReference type="EMBL" id="OUO06836.1"/>
    </source>
</evidence>
<feature type="domain" description="Lipocalin-like" evidence="2">
    <location>
        <begin position="203"/>
        <end position="286"/>
    </location>
</feature>
<dbReference type="AlphaFoldDB" id="A0A9Q5SU61"/>
<gene>
    <name evidence="3" type="ORF">B5F96_03885</name>
</gene>
<keyword evidence="1" id="KW-0812">Transmembrane</keyword>
<evidence type="ECO:0000259" key="2">
    <source>
        <dbReference type="Pfam" id="PF13648"/>
    </source>
</evidence>
<evidence type="ECO:0000256" key="1">
    <source>
        <dbReference type="SAM" id="Phobius"/>
    </source>
</evidence>
<dbReference type="Proteomes" id="UP000195975">
    <property type="component" value="Unassembled WGS sequence"/>
</dbReference>
<feature type="transmembrane region" description="Helical" evidence="1">
    <location>
        <begin position="12"/>
        <end position="32"/>
    </location>
</feature>
<feature type="transmembrane region" description="Helical" evidence="1">
    <location>
        <begin position="92"/>
        <end position="115"/>
    </location>
</feature>
<evidence type="ECO:0000313" key="4">
    <source>
        <dbReference type="Proteomes" id="UP000195975"/>
    </source>
</evidence>
<dbReference type="Pfam" id="PF13648">
    <property type="entry name" value="Lipocalin_4"/>
    <property type="match status" value="1"/>
</dbReference>